<evidence type="ECO:0000313" key="4">
    <source>
        <dbReference type="Proteomes" id="UP000886251"/>
    </source>
</evidence>
<comment type="caution">
    <text evidence="3">The sequence shown here is derived from an EMBL/GenBank/DDBJ whole genome shotgun (WGS) entry which is preliminary data.</text>
</comment>
<feature type="signal peptide" evidence="1">
    <location>
        <begin position="1"/>
        <end position="20"/>
    </location>
</feature>
<sequence length="101" mass="11558">MGISRGWCVIVLLVAATAGADNDEPDYERSRALVQRGEILPLPQVLDRLQQRRRGRVLEVELEQEDGGYRYEIELLDDSGRVWEYRIDAASGEILDRAQEE</sequence>
<evidence type="ECO:0000313" key="3">
    <source>
        <dbReference type="EMBL" id="HEB96870.1"/>
    </source>
</evidence>
<dbReference type="Proteomes" id="UP000886251">
    <property type="component" value="Unassembled WGS sequence"/>
</dbReference>
<dbReference type="Pfam" id="PF03413">
    <property type="entry name" value="PepSY"/>
    <property type="match status" value="1"/>
</dbReference>
<gene>
    <name evidence="3" type="ORF">ENI96_10630</name>
</gene>
<proteinExistence type="predicted"/>
<organism evidence="3 4">
    <name type="scientific">Sedimenticola thiotaurini</name>
    <dbReference type="NCBI Taxonomy" id="1543721"/>
    <lineage>
        <taxon>Bacteria</taxon>
        <taxon>Pseudomonadati</taxon>
        <taxon>Pseudomonadota</taxon>
        <taxon>Gammaproteobacteria</taxon>
        <taxon>Chromatiales</taxon>
        <taxon>Sedimenticolaceae</taxon>
        <taxon>Sedimenticola</taxon>
    </lineage>
</organism>
<reference evidence="3" key="1">
    <citation type="journal article" date="2020" name="mSystems">
        <title>Genome- and Community-Level Interaction Insights into Carbon Utilization and Element Cycling Functions of Hydrothermarchaeota in Hydrothermal Sediment.</title>
        <authorList>
            <person name="Zhou Z."/>
            <person name="Liu Y."/>
            <person name="Xu W."/>
            <person name="Pan J."/>
            <person name="Luo Z.H."/>
            <person name="Li M."/>
        </authorList>
    </citation>
    <scope>NUCLEOTIDE SEQUENCE [LARGE SCALE GENOMIC DNA]</scope>
    <source>
        <strain evidence="3">HyVt-443</strain>
    </source>
</reference>
<evidence type="ECO:0000256" key="1">
    <source>
        <dbReference type="SAM" id="SignalP"/>
    </source>
</evidence>
<dbReference type="EMBL" id="DRKP01000123">
    <property type="protein sequence ID" value="HEB96870.1"/>
    <property type="molecule type" value="Genomic_DNA"/>
</dbReference>
<feature type="domain" description="PepSY" evidence="2">
    <location>
        <begin position="44"/>
        <end position="96"/>
    </location>
</feature>
<evidence type="ECO:0000259" key="2">
    <source>
        <dbReference type="Pfam" id="PF03413"/>
    </source>
</evidence>
<feature type="chain" id="PRO_5032890946" evidence="1">
    <location>
        <begin position="21"/>
        <end position="101"/>
    </location>
</feature>
<name>A0A831RPR0_9GAMM</name>
<dbReference type="InterPro" id="IPR025711">
    <property type="entry name" value="PepSY"/>
</dbReference>
<dbReference type="Gene3D" id="3.10.450.40">
    <property type="match status" value="1"/>
</dbReference>
<dbReference type="AlphaFoldDB" id="A0A831RPR0"/>
<protein>
    <submittedName>
        <fullName evidence="3">Peptidase</fullName>
    </submittedName>
</protein>
<keyword evidence="1" id="KW-0732">Signal</keyword>
<accession>A0A831RPR0</accession>